<proteinExistence type="predicted"/>
<evidence type="ECO:0000259" key="1">
    <source>
        <dbReference type="Pfam" id="PF00899"/>
    </source>
</evidence>
<evidence type="ECO:0000313" key="3">
    <source>
        <dbReference type="Proteomes" id="UP001602089"/>
    </source>
</evidence>
<organism evidence="2 3">
    <name type="scientific">Nocardia elegans</name>
    <dbReference type="NCBI Taxonomy" id="300029"/>
    <lineage>
        <taxon>Bacteria</taxon>
        <taxon>Bacillati</taxon>
        <taxon>Actinomycetota</taxon>
        <taxon>Actinomycetes</taxon>
        <taxon>Mycobacteriales</taxon>
        <taxon>Nocardiaceae</taxon>
        <taxon>Nocardia</taxon>
    </lineage>
</organism>
<dbReference type="PANTHER" id="PTHR43267:SF1">
    <property type="entry name" value="TRNA THREONYLCARBAMOYLADENOSINE DEHYDRATASE"/>
    <property type="match status" value="1"/>
</dbReference>
<dbReference type="InterPro" id="IPR045886">
    <property type="entry name" value="ThiF/MoeB/HesA"/>
</dbReference>
<dbReference type="RefSeq" id="WP_195021893.1">
    <property type="nucleotide sequence ID" value="NZ_JADLPS010000001.1"/>
</dbReference>
<feature type="domain" description="THIF-type NAD/FAD binding fold" evidence="1">
    <location>
        <begin position="193"/>
        <end position="439"/>
    </location>
</feature>
<dbReference type="Gene3D" id="3.40.50.720">
    <property type="entry name" value="NAD(P)-binding Rossmann-like Domain"/>
    <property type="match status" value="1"/>
</dbReference>
<dbReference type="InterPro" id="IPR035985">
    <property type="entry name" value="Ubiquitin-activating_enz"/>
</dbReference>
<protein>
    <submittedName>
        <fullName evidence="2">HesA/MoeB/ThiF family protein</fullName>
    </submittedName>
</protein>
<dbReference type="Proteomes" id="UP001602089">
    <property type="component" value="Unassembled WGS sequence"/>
</dbReference>
<dbReference type="InterPro" id="IPR000594">
    <property type="entry name" value="ThiF_NAD_FAD-bd"/>
</dbReference>
<reference evidence="2 3" key="1">
    <citation type="submission" date="2024-10" db="EMBL/GenBank/DDBJ databases">
        <title>The Natural Products Discovery Center: Release of the First 8490 Sequenced Strains for Exploring Actinobacteria Biosynthetic Diversity.</title>
        <authorList>
            <person name="Kalkreuter E."/>
            <person name="Kautsar S.A."/>
            <person name="Yang D."/>
            <person name="Bader C.D."/>
            <person name="Teijaro C.N."/>
            <person name="Fluegel L."/>
            <person name="Davis C.M."/>
            <person name="Simpson J.R."/>
            <person name="Lauterbach L."/>
            <person name="Steele A.D."/>
            <person name="Gui C."/>
            <person name="Meng S."/>
            <person name="Li G."/>
            <person name="Viehrig K."/>
            <person name="Ye F."/>
            <person name="Su P."/>
            <person name="Kiefer A.F."/>
            <person name="Nichols A."/>
            <person name="Cepeda A.J."/>
            <person name="Yan W."/>
            <person name="Fan B."/>
            <person name="Jiang Y."/>
            <person name="Adhikari A."/>
            <person name="Zheng C.-J."/>
            <person name="Schuster L."/>
            <person name="Cowan T.M."/>
            <person name="Smanski M.J."/>
            <person name="Chevrette M.G."/>
            <person name="De Carvalho L.P.S."/>
            <person name="Shen B."/>
        </authorList>
    </citation>
    <scope>NUCLEOTIDE SEQUENCE [LARGE SCALE GENOMIC DNA]</scope>
    <source>
        <strain evidence="2 3">NPDC001867</strain>
    </source>
</reference>
<evidence type="ECO:0000313" key="2">
    <source>
        <dbReference type="EMBL" id="MFF4027559.1"/>
    </source>
</evidence>
<dbReference type="SUPFAM" id="SSF69572">
    <property type="entry name" value="Activating enzymes of the ubiquitin-like proteins"/>
    <property type="match status" value="1"/>
</dbReference>
<sequence>MLPIQDLVIPGPLWQALTTHLLRPNESGREATDEQMAFVMASHNEGAGAVRLIAHDLLCAGPDDLAHQSAGGIGPTSSFVAAALSRCRSEGWSLIEVHSHPFDMSDHTSFSGIDWANDQLKMPALSRTVPYHATMVVGRRSLDAHYFNRGDGQIYPIREIVIVGPHFGRSDVARVTPTSARGALVGEAQARHDRQLPVVGAETQQRLEAATVAVVGLGGLGSFVALELAHLGAGHLVLIDPDTVEATNLNRLIGACERDIGRPKVAVFAEHIARLDASVRVTAVAEPIMGAHALAVAKMADALVGCVDNHGARLVLNQLALRYVIPLIDGGTGIRLGQTAAEHRLGGQVQYVVPGVGCLECRGLIDPRRAAFDLSTAEEQAYERAHGYGLEETAPSVIHLNGVVASLQVAEVLGLFGGQTVPWPLQHMLIYDGIGQRLYPATGVHEPDCVSCGIDGTIGVGDLAPIEPTTGSVMLRELPAELQSGTAV</sequence>
<dbReference type="EMBL" id="JBIATK010000015">
    <property type="protein sequence ID" value="MFF4027559.1"/>
    <property type="molecule type" value="Genomic_DNA"/>
</dbReference>
<accession>A0ABW6TN62</accession>
<dbReference type="Pfam" id="PF00899">
    <property type="entry name" value="ThiF"/>
    <property type="match status" value="1"/>
</dbReference>
<name>A0ABW6TN62_9NOCA</name>
<comment type="caution">
    <text evidence="2">The sequence shown here is derived from an EMBL/GenBank/DDBJ whole genome shotgun (WGS) entry which is preliminary data.</text>
</comment>
<gene>
    <name evidence="2" type="ORF">ACFYY5_32405</name>
</gene>
<keyword evidence="3" id="KW-1185">Reference proteome</keyword>
<dbReference type="PANTHER" id="PTHR43267">
    <property type="entry name" value="TRNA THREONYLCARBAMOYLADENOSINE DEHYDRATASE"/>
    <property type="match status" value="1"/>
</dbReference>